<dbReference type="SUPFAM" id="SSF52540">
    <property type="entry name" value="P-loop containing nucleoside triphosphate hydrolases"/>
    <property type="match status" value="1"/>
</dbReference>
<keyword evidence="4" id="KW-1185">Reference proteome</keyword>
<feature type="non-terminal residue" evidence="3">
    <location>
        <position position="1"/>
    </location>
</feature>
<accession>A0A9W9DN31</accession>
<dbReference type="InterPro" id="IPR027417">
    <property type="entry name" value="P-loop_NTPase"/>
</dbReference>
<comment type="caution">
    <text evidence="3">The sequence shown here is derived from an EMBL/GenBank/DDBJ whole genome shotgun (WGS) entry which is preliminary data.</text>
</comment>
<protein>
    <recommendedName>
        <fullName evidence="2">Nephrocystin 3-like N-terminal domain-containing protein</fullName>
    </recommendedName>
</protein>
<dbReference type="EMBL" id="JAOTPV010000009">
    <property type="protein sequence ID" value="KAJ4478238.1"/>
    <property type="molecule type" value="Genomic_DNA"/>
</dbReference>
<evidence type="ECO:0000313" key="3">
    <source>
        <dbReference type="EMBL" id="KAJ4478238.1"/>
    </source>
</evidence>
<dbReference type="Gene3D" id="3.40.50.300">
    <property type="entry name" value="P-loop containing nucleotide triphosphate hydrolases"/>
    <property type="match status" value="1"/>
</dbReference>
<feature type="non-terminal residue" evidence="3">
    <location>
        <position position="328"/>
    </location>
</feature>
<evidence type="ECO:0000256" key="1">
    <source>
        <dbReference type="ARBA" id="ARBA00022737"/>
    </source>
</evidence>
<sequence>FTDYHNREIGEWLSPFDFIEAQRIILHSRVPDTGLKPLKSEDYIQWRNGDYKTLVMSGSPGAGKTMAAASIVQDLNEYYKGSPVAVVCVFCDFGQSQAQTTDALVASMLRQLVQAHPVVHSTVASMYTHHSTRSTVPRADEIFASFSMSARQFERVFVVVDALDECLDDQTRAQLLTTLNSFSISLLFTSRPHSSIEQLFERCNHQEIHADQQDIWIYSEERFALSRVGRHCAPDLKQEILKQVVRKAGGIFVIARLLMDALMEIPNAKEALHILQTTPTGVQGTYGKTMQHICEGSNPELKELALYSLLWVKFSRRVLVFSELQEAI</sequence>
<dbReference type="AlphaFoldDB" id="A0A9W9DN31"/>
<dbReference type="Pfam" id="PF24883">
    <property type="entry name" value="NPHP3_N"/>
    <property type="match status" value="1"/>
</dbReference>
<organism evidence="3 4">
    <name type="scientific">Lentinula aciculospora</name>
    <dbReference type="NCBI Taxonomy" id="153920"/>
    <lineage>
        <taxon>Eukaryota</taxon>
        <taxon>Fungi</taxon>
        <taxon>Dikarya</taxon>
        <taxon>Basidiomycota</taxon>
        <taxon>Agaricomycotina</taxon>
        <taxon>Agaricomycetes</taxon>
        <taxon>Agaricomycetidae</taxon>
        <taxon>Agaricales</taxon>
        <taxon>Marasmiineae</taxon>
        <taxon>Omphalotaceae</taxon>
        <taxon>Lentinula</taxon>
    </lineage>
</organism>
<dbReference type="PANTHER" id="PTHR10039:SF15">
    <property type="entry name" value="NACHT DOMAIN-CONTAINING PROTEIN"/>
    <property type="match status" value="1"/>
</dbReference>
<dbReference type="InterPro" id="IPR056884">
    <property type="entry name" value="NPHP3-like_N"/>
</dbReference>
<keyword evidence="1" id="KW-0677">Repeat</keyword>
<proteinExistence type="predicted"/>
<dbReference type="OrthoDB" id="448455at2759"/>
<evidence type="ECO:0000313" key="4">
    <source>
        <dbReference type="Proteomes" id="UP001150266"/>
    </source>
</evidence>
<reference evidence="3" key="1">
    <citation type="submission" date="2022-08" db="EMBL/GenBank/DDBJ databases">
        <title>A Global Phylogenomic Analysis of the Shiitake Genus Lentinula.</title>
        <authorList>
            <consortium name="DOE Joint Genome Institute"/>
            <person name="Sierra-Patev S."/>
            <person name="Min B."/>
            <person name="Naranjo-Ortiz M."/>
            <person name="Looney B."/>
            <person name="Konkel Z."/>
            <person name="Slot J.C."/>
            <person name="Sakamoto Y."/>
            <person name="Steenwyk J.L."/>
            <person name="Rokas A."/>
            <person name="Carro J."/>
            <person name="Camarero S."/>
            <person name="Ferreira P."/>
            <person name="Molpeceres G."/>
            <person name="Ruiz-Duenas F.J."/>
            <person name="Serrano A."/>
            <person name="Henrissat B."/>
            <person name="Drula E."/>
            <person name="Hughes K.W."/>
            <person name="Mata J.L."/>
            <person name="Ishikawa N.K."/>
            <person name="Vargas-Isla R."/>
            <person name="Ushijima S."/>
            <person name="Smith C.A."/>
            <person name="Ahrendt S."/>
            <person name="Andreopoulos W."/>
            <person name="He G."/>
            <person name="Labutti K."/>
            <person name="Lipzen A."/>
            <person name="Ng V."/>
            <person name="Riley R."/>
            <person name="Sandor L."/>
            <person name="Barry K."/>
            <person name="Martinez A.T."/>
            <person name="Xiao Y."/>
            <person name="Gibbons J.G."/>
            <person name="Terashima K."/>
            <person name="Grigoriev I.V."/>
            <person name="Hibbett D.S."/>
        </authorList>
    </citation>
    <scope>NUCLEOTIDE SEQUENCE</scope>
    <source>
        <strain evidence="3">JLM2183</strain>
    </source>
</reference>
<gene>
    <name evidence="3" type="ORF">J3R30DRAFT_3250682</name>
</gene>
<dbReference type="Proteomes" id="UP001150266">
    <property type="component" value="Unassembled WGS sequence"/>
</dbReference>
<name>A0A9W9DN31_9AGAR</name>
<dbReference type="PANTHER" id="PTHR10039">
    <property type="entry name" value="AMELOGENIN"/>
    <property type="match status" value="1"/>
</dbReference>
<feature type="domain" description="Nephrocystin 3-like N-terminal" evidence="2">
    <location>
        <begin position="33"/>
        <end position="191"/>
    </location>
</feature>
<evidence type="ECO:0000259" key="2">
    <source>
        <dbReference type="Pfam" id="PF24883"/>
    </source>
</evidence>